<dbReference type="OrthoDB" id="3026777at2759"/>
<dbReference type="SUPFAM" id="SSF103473">
    <property type="entry name" value="MFS general substrate transporter"/>
    <property type="match status" value="1"/>
</dbReference>
<evidence type="ECO:0000256" key="2">
    <source>
        <dbReference type="ARBA" id="ARBA00022692"/>
    </source>
</evidence>
<dbReference type="Gene3D" id="1.20.1250.20">
    <property type="entry name" value="MFS general substrate transporter like domains"/>
    <property type="match status" value="1"/>
</dbReference>
<name>A0A5C3L4H8_COPMA</name>
<feature type="transmembrane region" description="Helical" evidence="6">
    <location>
        <begin position="212"/>
        <end position="235"/>
    </location>
</feature>
<dbReference type="InterPro" id="IPR036259">
    <property type="entry name" value="MFS_trans_sf"/>
</dbReference>
<dbReference type="Pfam" id="PF07690">
    <property type="entry name" value="MFS_1"/>
    <property type="match status" value="1"/>
</dbReference>
<dbReference type="InterPro" id="IPR011701">
    <property type="entry name" value="MFS"/>
</dbReference>
<dbReference type="GO" id="GO:0016020">
    <property type="term" value="C:membrane"/>
    <property type="evidence" value="ECO:0007669"/>
    <property type="project" value="UniProtKB-SubCell"/>
</dbReference>
<evidence type="ECO:0000313" key="8">
    <source>
        <dbReference type="Proteomes" id="UP000307440"/>
    </source>
</evidence>
<feature type="transmembrane region" description="Helical" evidence="6">
    <location>
        <begin position="143"/>
        <end position="163"/>
    </location>
</feature>
<feature type="transmembrane region" description="Helical" evidence="6">
    <location>
        <begin position="376"/>
        <end position="394"/>
    </location>
</feature>
<proteinExistence type="predicted"/>
<feature type="transmembrane region" description="Helical" evidence="6">
    <location>
        <begin position="112"/>
        <end position="131"/>
    </location>
</feature>
<evidence type="ECO:0000313" key="7">
    <source>
        <dbReference type="EMBL" id="TFK27512.1"/>
    </source>
</evidence>
<dbReference type="PANTHER" id="PTHR23507:SF1">
    <property type="entry name" value="FI18259P1-RELATED"/>
    <property type="match status" value="1"/>
</dbReference>
<feature type="transmembrane region" description="Helical" evidence="6">
    <location>
        <begin position="517"/>
        <end position="534"/>
    </location>
</feature>
<dbReference type="Proteomes" id="UP000307440">
    <property type="component" value="Unassembled WGS sequence"/>
</dbReference>
<reference evidence="7 8" key="1">
    <citation type="journal article" date="2019" name="Nat. Ecol. Evol.">
        <title>Megaphylogeny resolves global patterns of mushroom evolution.</title>
        <authorList>
            <person name="Varga T."/>
            <person name="Krizsan K."/>
            <person name="Foldi C."/>
            <person name="Dima B."/>
            <person name="Sanchez-Garcia M."/>
            <person name="Sanchez-Ramirez S."/>
            <person name="Szollosi G.J."/>
            <person name="Szarkandi J.G."/>
            <person name="Papp V."/>
            <person name="Albert L."/>
            <person name="Andreopoulos W."/>
            <person name="Angelini C."/>
            <person name="Antonin V."/>
            <person name="Barry K.W."/>
            <person name="Bougher N.L."/>
            <person name="Buchanan P."/>
            <person name="Buyck B."/>
            <person name="Bense V."/>
            <person name="Catcheside P."/>
            <person name="Chovatia M."/>
            <person name="Cooper J."/>
            <person name="Damon W."/>
            <person name="Desjardin D."/>
            <person name="Finy P."/>
            <person name="Geml J."/>
            <person name="Haridas S."/>
            <person name="Hughes K."/>
            <person name="Justo A."/>
            <person name="Karasinski D."/>
            <person name="Kautmanova I."/>
            <person name="Kiss B."/>
            <person name="Kocsube S."/>
            <person name="Kotiranta H."/>
            <person name="LaButti K.M."/>
            <person name="Lechner B.E."/>
            <person name="Liimatainen K."/>
            <person name="Lipzen A."/>
            <person name="Lukacs Z."/>
            <person name="Mihaltcheva S."/>
            <person name="Morgado L.N."/>
            <person name="Niskanen T."/>
            <person name="Noordeloos M.E."/>
            <person name="Ohm R.A."/>
            <person name="Ortiz-Santana B."/>
            <person name="Ovrebo C."/>
            <person name="Racz N."/>
            <person name="Riley R."/>
            <person name="Savchenko A."/>
            <person name="Shiryaev A."/>
            <person name="Soop K."/>
            <person name="Spirin V."/>
            <person name="Szebenyi C."/>
            <person name="Tomsovsky M."/>
            <person name="Tulloss R.E."/>
            <person name="Uehling J."/>
            <person name="Grigoriev I.V."/>
            <person name="Vagvolgyi C."/>
            <person name="Papp T."/>
            <person name="Martin F.M."/>
            <person name="Miettinen O."/>
            <person name="Hibbett D.S."/>
            <person name="Nagy L.G."/>
        </authorList>
    </citation>
    <scope>NUCLEOTIDE SEQUENCE [LARGE SCALE GENOMIC DNA]</scope>
    <source>
        <strain evidence="7 8">CBS 121175</strain>
    </source>
</reference>
<evidence type="ECO:0000256" key="1">
    <source>
        <dbReference type="ARBA" id="ARBA00004141"/>
    </source>
</evidence>
<evidence type="ECO:0000256" key="5">
    <source>
        <dbReference type="SAM" id="MobiDB-lite"/>
    </source>
</evidence>
<feature type="compositionally biased region" description="Basic residues" evidence="5">
    <location>
        <begin position="582"/>
        <end position="591"/>
    </location>
</feature>
<evidence type="ECO:0008006" key="9">
    <source>
        <dbReference type="Google" id="ProtNLM"/>
    </source>
</evidence>
<dbReference type="EMBL" id="ML210164">
    <property type="protein sequence ID" value="TFK27512.1"/>
    <property type="molecule type" value="Genomic_DNA"/>
</dbReference>
<evidence type="ECO:0000256" key="3">
    <source>
        <dbReference type="ARBA" id="ARBA00022989"/>
    </source>
</evidence>
<dbReference type="GO" id="GO:0022857">
    <property type="term" value="F:transmembrane transporter activity"/>
    <property type="evidence" value="ECO:0007669"/>
    <property type="project" value="InterPro"/>
</dbReference>
<accession>A0A5C3L4H8</accession>
<gene>
    <name evidence="7" type="ORF">FA15DRAFT_635667</name>
</gene>
<feature type="transmembrane region" description="Helical" evidence="6">
    <location>
        <begin position="175"/>
        <end position="200"/>
    </location>
</feature>
<feature type="compositionally biased region" description="Acidic residues" evidence="5">
    <location>
        <begin position="568"/>
        <end position="577"/>
    </location>
</feature>
<dbReference type="PANTHER" id="PTHR23507">
    <property type="entry name" value="ZGC:174356"/>
    <property type="match status" value="1"/>
</dbReference>
<keyword evidence="4 6" id="KW-0472">Membrane</keyword>
<protein>
    <recommendedName>
        <fullName evidence="9">MFS general substrate transporter</fullName>
    </recommendedName>
</protein>
<feature type="compositionally biased region" description="Polar residues" evidence="5">
    <location>
        <begin position="1"/>
        <end position="10"/>
    </location>
</feature>
<evidence type="ECO:0000256" key="4">
    <source>
        <dbReference type="ARBA" id="ARBA00023136"/>
    </source>
</evidence>
<keyword evidence="8" id="KW-1185">Reference proteome</keyword>
<sequence length="591" mass="64756">MQPVTPTLEQSSEEDTLLPGPRHRHQQARSKGMQSFLSSYFGWKASPYWLIPIVVSMSLSRGITMAPRIQVYRAIACRSILKESGSLGFDLAALVLSPECVDREVEARGAKLQAFVITFMSVLSAMSTGFWSRLGDTHGRKPIFATFFVGAGLMELVFVLVMKSDTLFSRHGERFILVGPLIEGLVGGLSVFNGVVHAYASDCTRHGSRSKIFSTIQGMVFVGLAMGPWASLSTLASRLLNHFAGHFLPKTGYSDLHFFCSIGVIFFNLIFVLFVCPESLQKAQPDDDGQTEFKISAALIREKATAFVTSIALPISMFAPRRIHGTQKRTYMVTLVGMALFLYLVSTGVFSVKYFYARQVFEWTTAELGYYMSTLWITRAFNLLVFLPIVISYLKPKPTSLDKNAPNSHDIAAELRFDRYLAQISLGADGLADALVAITMSRSRPIFIALSCLTSMTSGGNPSLHSLGAVCMHASGYSNEVGALFGAMAVLSAIAHIISPGLYALTYSKSVGSFPEAIFVLAACLLLSATFLLSRVRPVESDIALVHTPSRSSRVSFEYQAVAITEGVESEEDEEEIESRRGKARRHSQVA</sequence>
<keyword evidence="3 6" id="KW-1133">Transmembrane helix</keyword>
<keyword evidence="2 6" id="KW-0812">Transmembrane</keyword>
<feature type="region of interest" description="Disordered" evidence="5">
    <location>
        <begin position="567"/>
        <end position="591"/>
    </location>
</feature>
<evidence type="ECO:0000256" key="6">
    <source>
        <dbReference type="SAM" id="Phobius"/>
    </source>
</evidence>
<organism evidence="7 8">
    <name type="scientific">Coprinopsis marcescibilis</name>
    <name type="common">Agaric fungus</name>
    <name type="synonym">Psathyrella marcescibilis</name>
    <dbReference type="NCBI Taxonomy" id="230819"/>
    <lineage>
        <taxon>Eukaryota</taxon>
        <taxon>Fungi</taxon>
        <taxon>Dikarya</taxon>
        <taxon>Basidiomycota</taxon>
        <taxon>Agaricomycotina</taxon>
        <taxon>Agaricomycetes</taxon>
        <taxon>Agaricomycetidae</taxon>
        <taxon>Agaricales</taxon>
        <taxon>Agaricineae</taxon>
        <taxon>Psathyrellaceae</taxon>
        <taxon>Coprinopsis</taxon>
    </lineage>
</organism>
<feature type="transmembrane region" description="Helical" evidence="6">
    <location>
        <begin position="256"/>
        <end position="275"/>
    </location>
</feature>
<feature type="transmembrane region" description="Helical" evidence="6">
    <location>
        <begin position="482"/>
        <end position="505"/>
    </location>
</feature>
<feature type="transmembrane region" description="Helical" evidence="6">
    <location>
        <begin position="331"/>
        <end position="356"/>
    </location>
</feature>
<dbReference type="AlphaFoldDB" id="A0A5C3L4H8"/>
<comment type="subcellular location">
    <subcellularLocation>
        <location evidence="1">Membrane</location>
        <topology evidence="1">Multi-pass membrane protein</topology>
    </subcellularLocation>
</comment>
<feature type="region of interest" description="Disordered" evidence="5">
    <location>
        <begin position="1"/>
        <end position="25"/>
    </location>
</feature>